<gene>
    <name evidence="1" type="ORF">E6O75_ATG07120</name>
</gene>
<proteinExistence type="predicted"/>
<evidence type="ECO:0000313" key="2">
    <source>
        <dbReference type="Proteomes" id="UP000298493"/>
    </source>
</evidence>
<dbReference type="Proteomes" id="UP000298493">
    <property type="component" value="Unassembled WGS sequence"/>
</dbReference>
<protein>
    <submittedName>
        <fullName evidence="1">Uncharacterized protein</fullName>
    </submittedName>
</protein>
<dbReference type="AlphaFoldDB" id="A0A4Z1NXE4"/>
<comment type="caution">
    <text evidence="1">The sequence shown here is derived from an EMBL/GenBank/DDBJ whole genome shotgun (WGS) entry which is preliminary data.</text>
</comment>
<reference evidence="1 2" key="1">
    <citation type="submission" date="2019-04" db="EMBL/GenBank/DDBJ databases">
        <title>High contiguity whole genome sequence and gene annotation resource for two Venturia nashicola isolates.</title>
        <authorList>
            <person name="Prokchorchik M."/>
            <person name="Won K."/>
            <person name="Lee Y."/>
            <person name="Choi E.D."/>
            <person name="Segonzac C."/>
            <person name="Sohn K.H."/>
        </authorList>
    </citation>
    <scope>NUCLEOTIDE SEQUENCE [LARGE SCALE GENOMIC DNA]</scope>
    <source>
        <strain evidence="1 2">PRI2</strain>
    </source>
</reference>
<name>A0A4Z1NXE4_9PEZI</name>
<dbReference type="EMBL" id="SNSC02000012">
    <property type="protein sequence ID" value="TID19782.1"/>
    <property type="molecule type" value="Genomic_DNA"/>
</dbReference>
<sequence>MSLSSKGPTTYASLSLELRQKILLYSVEESIALDIAFSHNMNLMQQGFRCFNRPITFLPNTHAWASSLKSTHKLVAADMAYVLKSKLDELEGNIEYWGKWAMAHSMDSGKWLRWICMARFEFPGSIETGRAGFGMLTRCRPDLTQLARKRIWSEIANNSDE</sequence>
<keyword evidence="2" id="KW-1185">Reference proteome</keyword>
<evidence type="ECO:0000313" key="1">
    <source>
        <dbReference type="EMBL" id="TID19782.1"/>
    </source>
</evidence>
<accession>A0A4Z1NXE4</accession>
<organism evidence="1 2">
    <name type="scientific">Venturia nashicola</name>
    <dbReference type="NCBI Taxonomy" id="86259"/>
    <lineage>
        <taxon>Eukaryota</taxon>
        <taxon>Fungi</taxon>
        <taxon>Dikarya</taxon>
        <taxon>Ascomycota</taxon>
        <taxon>Pezizomycotina</taxon>
        <taxon>Dothideomycetes</taxon>
        <taxon>Pleosporomycetidae</taxon>
        <taxon>Venturiales</taxon>
        <taxon>Venturiaceae</taxon>
        <taxon>Venturia</taxon>
    </lineage>
</organism>
<dbReference type="OrthoDB" id="10601626at2759"/>